<dbReference type="Ensembl" id="ENSCSET00000012627.1">
    <property type="protein sequence ID" value="ENSCSEP00000012477.1"/>
    <property type="gene ID" value="ENSCSEG00000008057.1"/>
</dbReference>
<evidence type="ECO:0000256" key="1">
    <source>
        <dbReference type="ARBA" id="ARBA00004496"/>
    </source>
</evidence>
<dbReference type="Proteomes" id="UP000265120">
    <property type="component" value="Chromosome 17"/>
</dbReference>
<feature type="domain" description="SH3" evidence="8">
    <location>
        <begin position="301"/>
        <end position="359"/>
    </location>
</feature>
<dbReference type="Gene3D" id="2.30.30.40">
    <property type="entry name" value="SH3 Domains"/>
    <property type="match status" value="1"/>
</dbReference>
<dbReference type="PANTHER" id="PTHR10460:SF60">
    <property type="entry name" value="ABI GENE FAMILY MEMBER 3"/>
    <property type="match status" value="1"/>
</dbReference>
<dbReference type="OMA" id="MLAWENE"/>
<evidence type="ECO:0000259" key="8">
    <source>
        <dbReference type="PROSITE" id="PS50002"/>
    </source>
</evidence>
<reference evidence="9 10" key="1">
    <citation type="journal article" date="2014" name="Nat. Genet.">
        <title>Whole-genome sequence of a flatfish provides insights into ZW sex chromosome evolution and adaptation to a benthic lifestyle.</title>
        <authorList>
            <person name="Chen S."/>
            <person name="Zhang G."/>
            <person name="Shao C."/>
            <person name="Huang Q."/>
            <person name="Liu G."/>
            <person name="Zhang P."/>
            <person name="Song W."/>
            <person name="An N."/>
            <person name="Chalopin D."/>
            <person name="Volff J.N."/>
            <person name="Hong Y."/>
            <person name="Li Q."/>
            <person name="Sha Z."/>
            <person name="Zhou H."/>
            <person name="Xie M."/>
            <person name="Yu Q."/>
            <person name="Liu Y."/>
            <person name="Xiang H."/>
            <person name="Wang N."/>
            <person name="Wu K."/>
            <person name="Yang C."/>
            <person name="Zhou Q."/>
            <person name="Liao X."/>
            <person name="Yang L."/>
            <person name="Hu Q."/>
            <person name="Zhang J."/>
            <person name="Meng L."/>
            <person name="Jin L."/>
            <person name="Tian Y."/>
            <person name="Lian J."/>
            <person name="Yang J."/>
            <person name="Miao G."/>
            <person name="Liu S."/>
            <person name="Liang Z."/>
            <person name="Yan F."/>
            <person name="Li Y."/>
            <person name="Sun B."/>
            <person name="Zhang H."/>
            <person name="Zhang J."/>
            <person name="Zhu Y."/>
            <person name="Du M."/>
            <person name="Zhao Y."/>
            <person name="Schartl M."/>
            <person name="Tang Q."/>
            <person name="Wang J."/>
        </authorList>
    </citation>
    <scope>NUCLEOTIDE SEQUENCE</scope>
</reference>
<dbReference type="SMART" id="SM00326">
    <property type="entry name" value="SH3"/>
    <property type="match status" value="1"/>
</dbReference>
<protein>
    <recommendedName>
        <fullName evidence="8">SH3 domain-containing protein</fullName>
    </recommendedName>
</protein>
<dbReference type="GO" id="GO:0031209">
    <property type="term" value="C:SCAR complex"/>
    <property type="evidence" value="ECO:0007669"/>
    <property type="project" value="TreeGrafter"/>
</dbReference>
<dbReference type="Gene3D" id="6.10.140.1620">
    <property type="match status" value="1"/>
</dbReference>
<comment type="similarity">
    <text evidence="2">Belongs to the ABI family.</text>
</comment>
<dbReference type="PRINTS" id="PR00499">
    <property type="entry name" value="P67PHOX"/>
</dbReference>
<name>A0A3P8VDK3_CYNSE</name>
<dbReference type="InterPro" id="IPR001452">
    <property type="entry name" value="SH3_domain"/>
</dbReference>
<dbReference type="PANTHER" id="PTHR10460">
    <property type="entry name" value="ABL INTERACTOR FAMILY MEMBER"/>
    <property type="match status" value="1"/>
</dbReference>
<dbReference type="InParanoid" id="A0A3P8VDK3"/>
<organism evidence="9 10">
    <name type="scientific">Cynoglossus semilaevis</name>
    <name type="common">Tongue sole</name>
    <dbReference type="NCBI Taxonomy" id="244447"/>
    <lineage>
        <taxon>Eukaryota</taxon>
        <taxon>Metazoa</taxon>
        <taxon>Chordata</taxon>
        <taxon>Craniata</taxon>
        <taxon>Vertebrata</taxon>
        <taxon>Euteleostomi</taxon>
        <taxon>Actinopterygii</taxon>
        <taxon>Neopterygii</taxon>
        <taxon>Teleostei</taxon>
        <taxon>Neoteleostei</taxon>
        <taxon>Acanthomorphata</taxon>
        <taxon>Carangaria</taxon>
        <taxon>Pleuronectiformes</taxon>
        <taxon>Pleuronectoidei</taxon>
        <taxon>Cynoglossidae</taxon>
        <taxon>Cynoglossinae</taxon>
        <taxon>Cynoglossus</taxon>
    </lineage>
</organism>
<evidence type="ECO:0000256" key="2">
    <source>
        <dbReference type="ARBA" id="ARBA00010020"/>
    </source>
</evidence>
<reference evidence="9" key="3">
    <citation type="submission" date="2025-09" db="UniProtKB">
        <authorList>
            <consortium name="Ensembl"/>
        </authorList>
    </citation>
    <scope>IDENTIFICATION</scope>
</reference>
<dbReference type="GO" id="GO:0017124">
    <property type="term" value="F:SH3 domain binding"/>
    <property type="evidence" value="ECO:0007669"/>
    <property type="project" value="TreeGrafter"/>
</dbReference>
<dbReference type="GO" id="GO:0035591">
    <property type="term" value="F:signaling adaptor activity"/>
    <property type="evidence" value="ECO:0007669"/>
    <property type="project" value="TreeGrafter"/>
</dbReference>
<dbReference type="Pfam" id="PF14604">
    <property type="entry name" value="SH3_9"/>
    <property type="match status" value="1"/>
</dbReference>
<evidence type="ECO:0000256" key="6">
    <source>
        <dbReference type="ARBA" id="ARBA00023054"/>
    </source>
</evidence>
<evidence type="ECO:0000313" key="10">
    <source>
        <dbReference type="Proteomes" id="UP000265120"/>
    </source>
</evidence>
<dbReference type="SUPFAM" id="SSF50044">
    <property type="entry name" value="SH3-domain"/>
    <property type="match status" value="1"/>
</dbReference>
<evidence type="ECO:0000313" key="9">
    <source>
        <dbReference type="Ensembl" id="ENSCSEP00000012477.1"/>
    </source>
</evidence>
<keyword evidence="6" id="KW-0175">Coiled coil</keyword>
<dbReference type="PRINTS" id="PR00452">
    <property type="entry name" value="SH3DOMAIN"/>
</dbReference>
<keyword evidence="5" id="KW-0597">Phosphoprotein</keyword>
<dbReference type="GO" id="GO:0001764">
    <property type="term" value="P:neuron migration"/>
    <property type="evidence" value="ECO:0007669"/>
    <property type="project" value="TreeGrafter"/>
</dbReference>
<dbReference type="InterPro" id="IPR036028">
    <property type="entry name" value="SH3-like_dom_sf"/>
</dbReference>
<dbReference type="PROSITE" id="PS50002">
    <property type="entry name" value="SH3"/>
    <property type="match status" value="1"/>
</dbReference>
<comment type="subcellular location">
    <subcellularLocation>
        <location evidence="1">Cytoplasm</location>
    </subcellularLocation>
</comment>
<dbReference type="GeneTree" id="ENSGT00940000154811"/>
<dbReference type="STRING" id="244447.ENSCSEP00000012477"/>
<keyword evidence="4" id="KW-0963">Cytoplasm</keyword>
<dbReference type="InterPro" id="IPR012849">
    <property type="entry name" value="Abl-interactor_HHR_dom"/>
</dbReference>
<dbReference type="GO" id="GO:0098858">
    <property type="term" value="C:actin-based cell projection"/>
    <property type="evidence" value="ECO:0007669"/>
    <property type="project" value="TreeGrafter"/>
</dbReference>
<keyword evidence="3 7" id="KW-0728">SH3 domain</keyword>
<proteinExistence type="inferred from homology"/>
<dbReference type="GO" id="GO:0030027">
    <property type="term" value="C:lamellipodium"/>
    <property type="evidence" value="ECO:0007669"/>
    <property type="project" value="TreeGrafter"/>
</dbReference>
<dbReference type="AlphaFoldDB" id="A0A3P8VDK3"/>
<keyword evidence="10" id="KW-1185">Reference proteome</keyword>
<accession>A0A3P8VDK3</accession>
<evidence type="ECO:0000256" key="7">
    <source>
        <dbReference type="PROSITE-ProRule" id="PRU00192"/>
    </source>
</evidence>
<evidence type="ECO:0000256" key="5">
    <source>
        <dbReference type="ARBA" id="ARBA00022553"/>
    </source>
</evidence>
<dbReference type="Pfam" id="PF07815">
    <property type="entry name" value="Abi_HHR"/>
    <property type="match status" value="1"/>
</dbReference>
<evidence type="ECO:0000256" key="4">
    <source>
        <dbReference type="ARBA" id="ARBA00022490"/>
    </source>
</evidence>
<dbReference type="InterPro" id="IPR028457">
    <property type="entry name" value="ABI"/>
</dbReference>
<sequence length="359" mass="39547">MSSVEETETLLQQLQNKILGDAPTARKALVDNYTNLLKVAQFCHDNYLQVTSGDNSTVALEETKNFTTQSLASIAYQISTLANNVLSLLEAQTNQLCRMESSINLIGQTVEMHKEKVSRREIGVFTSVRRLPRGMKVLPPASTPAGVQKRPTYSRQPINFQMLDHLGHGVKVRLTRRKCQLSQQGESLQLSQFIITHVDHSILYFQLLSLILIIISSLSSSFGKPVAPPTIPTTLLANPPDDIITSVLNDAPPLPAQDEITAQVDDFMNTPALPPPPPPPSDFDDIITPQPPSDVPPAPPLHLETVVALYSYTAANPEELTLTEGDVVYLTHRHSDGWCQGFLDGNQGFFPESYVQSQD</sequence>
<evidence type="ECO:0000256" key="3">
    <source>
        <dbReference type="ARBA" id="ARBA00022443"/>
    </source>
</evidence>
<reference evidence="9" key="2">
    <citation type="submission" date="2025-08" db="UniProtKB">
        <authorList>
            <consortium name="Ensembl"/>
        </authorList>
    </citation>
    <scope>IDENTIFICATION</scope>
</reference>